<dbReference type="SUPFAM" id="SSF51569">
    <property type="entry name" value="Aldolase"/>
    <property type="match status" value="1"/>
</dbReference>
<dbReference type="EMBL" id="VBAI01000188">
    <property type="protein sequence ID" value="TMJ08555.1"/>
    <property type="molecule type" value="Genomic_DNA"/>
</dbReference>
<dbReference type="EC" id="4.3.3.7" evidence="4 12"/>
<gene>
    <name evidence="12 16" type="primary">dapA</name>
    <name evidence="16" type="ORF">E6G98_11975</name>
</gene>
<dbReference type="GO" id="GO:0019877">
    <property type="term" value="P:diaminopimelate biosynthetic process"/>
    <property type="evidence" value="ECO:0007669"/>
    <property type="project" value="UniProtKB-UniRule"/>
</dbReference>
<proteinExistence type="inferred from homology"/>
<feature type="site" description="Part of a proton relay during catalysis" evidence="12">
    <location>
        <position position="131"/>
    </location>
</feature>
<evidence type="ECO:0000256" key="9">
    <source>
        <dbReference type="ARBA" id="ARBA00023239"/>
    </source>
</evidence>
<evidence type="ECO:0000256" key="8">
    <source>
        <dbReference type="ARBA" id="ARBA00023154"/>
    </source>
</evidence>
<evidence type="ECO:0000256" key="5">
    <source>
        <dbReference type="ARBA" id="ARBA00022490"/>
    </source>
</evidence>
<evidence type="ECO:0000256" key="2">
    <source>
        <dbReference type="ARBA" id="ARBA00005120"/>
    </source>
</evidence>
<dbReference type="PRINTS" id="PR00146">
    <property type="entry name" value="DHPICSNTHASE"/>
</dbReference>
<evidence type="ECO:0000256" key="4">
    <source>
        <dbReference type="ARBA" id="ARBA00012086"/>
    </source>
</evidence>
<evidence type="ECO:0000256" key="3">
    <source>
        <dbReference type="ARBA" id="ARBA00007592"/>
    </source>
</evidence>
<organism evidence="16 17">
    <name type="scientific">Candidatus Segetimicrobium genomatis</name>
    <dbReference type="NCBI Taxonomy" id="2569760"/>
    <lineage>
        <taxon>Bacteria</taxon>
        <taxon>Bacillati</taxon>
        <taxon>Candidatus Sysuimicrobiota</taxon>
        <taxon>Candidatus Sysuimicrobiia</taxon>
        <taxon>Candidatus Sysuimicrobiales</taxon>
        <taxon>Candidatus Segetimicrobiaceae</taxon>
        <taxon>Candidatus Segetimicrobium</taxon>
    </lineage>
</organism>
<dbReference type="Gene3D" id="3.20.20.70">
    <property type="entry name" value="Aldolase class I"/>
    <property type="match status" value="1"/>
</dbReference>
<dbReference type="PIRSF" id="PIRSF001365">
    <property type="entry name" value="DHDPS"/>
    <property type="match status" value="1"/>
</dbReference>
<feature type="binding site" evidence="12 15">
    <location>
        <position position="69"/>
    </location>
    <ligand>
        <name>pyruvate</name>
        <dbReference type="ChEBI" id="CHEBI:15361"/>
    </ligand>
</feature>
<evidence type="ECO:0000313" key="16">
    <source>
        <dbReference type="EMBL" id="TMJ08555.1"/>
    </source>
</evidence>
<dbReference type="HAMAP" id="MF_00418">
    <property type="entry name" value="DapA"/>
    <property type="match status" value="1"/>
</dbReference>
<keyword evidence="7 12" id="KW-0220">Diaminopimelate biosynthesis</keyword>
<protein>
    <recommendedName>
        <fullName evidence="4 12">4-hydroxy-tetrahydrodipicolinate synthase</fullName>
        <shortName evidence="12">HTPA synthase</shortName>
        <ecNumber evidence="4 12">4.3.3.7</ecNumber>
    </recommendedName>
</protein>
<dbReference type="GO" id="GO:0008840">
    <property type="term" value="F:4-hydroxy-tetrahydrodipicolinate synthase activity"/>
    <property type="evidence" value="ECO:0007669"/>
    <property type="project" value="UniProtKB-UniRule"/>
</dbReference>
<accession>A0A537LKM2</accession>
<dbReference type="CDD" id="cd00950">
    <property type="entry name" value="DHDPS"/>
    <property type="match status" value="1"/>
</dbReference>
<comment type="caution">
    <text evidence="16">The sequence shown here is derived from an EMBL/GenBank/DDBJ whole genome shotgun (WGS) entry which is preliminary data.</text>
</comment>
<evidence type="ECO:0000256" key="14">
    <source>
        <dbReference type="PIRSR" id="PIRSR001365-1"/>
    </source>
</evidence>
<dbReference type="UniPathway" id="UPA00034">
    <property type="reaction ID" value="UER00017"/>
</dbReference>
<evidence type="ECO:0000256" key="12">
    <source>
        <dbReference type="HAMAP-Rule" id="MF_00418"/>
    </source>
</evidence>
<dbReference type="Proteomes" id="UP000315217">
    <property type="component" value="Unassembled WGS sequence"/>
</dbReference>
<evidence type="ECO:0000256" key="11">
    <source>
        <dbReference type="ARBA" id="ARBA00047836"/>
    </source>
</evidence>
<keyword evidence="8 12" id="KW-0457">Lysine biosynthesis</keyword>
<dbReference type="InterPro" id="IPR005263">
    <property type="entry name" value="DapA"/>
</dbReference>
<dbReference type="PANTHER" id="PTHR12128">
    <property type="entry name" value="DIHYDRODIPICOLINATE SYNTHASE"/>
    <property type="match status" value="1"/>
</dbReference>
<dbReference type="NCBIfam" id="TIGR00674">
    <property type="entry name" value="dapA"/>
    <property type="match status" value="1"/>
</dbReference>
<dbReference type="GO" id="GO:0005829">
    <property type="term" value="C:cytosol"/>
    <property type="evidence" value="ECO:0007669"/>
    <property type="project" value="TreeGrafter"/>
</dbReference>
<dbReference type="PROSITE" id="PS00665">
    <property type="entry name" value="DHDPS_1"/>
    <property type="match status" value="1"/>
</dbReference>
<comment type="pathway">
    <text evidence="2 12">Amino-acid biosynthesis; L-lysine biosynthesis via DAP pathway; (S)-tetrahydrodipicolinate from L-aspartate: step 3/4.</text>
</comment>
<dbReference type="GO" id="GO:0009089">
    <property type="term" value="P:lysine biosynthetic process via diaminopimelate"/>
    <property type="evidence" value="ECO:0007669"/>
    <property type="project" value="UniProtKB-UniRule"/>
</dbReference>
<name>A0A537LKM2_9BACT</name>
<comment type="caution">
    <text evidence="12">Was originally thought to be a dihydrodipicolinate synthase (DHDPS), catalyzing the condensation of (S)-aspartate-beta-semialdehyde [(S)-ASA] and pyruvate to dihydrodipicolinate (DHDP). However, it was shown in E.coli that the product of the enzymatic reaction is not dihydrodipicolinate but in fact (4S)-4-hydroxy-2,3,4,5-tetrahydro-(2S)-dipicolinic acid (HTPA), and that the consecutive dehydration reaction leading to DHDP is not spontaneous but catalyzed by DapB.</text>
</comment>
<dbReference type="InterPro" id="IPR002220">
    <property type="entry name" value="DapA-like"/>
</dbReference>
<evidence type="ECO:0000256" key="13">
    <source>
        <dbReference type="PIRNR" id="PIRNR001365"/>
    </source>
</evidence>
<feature type="active site" description="Proton donor/acceptor" evidence="12 14">
    <location>
        <position position="157"/>
    </location>
</feature>
<dbReference type="InterPro" id="IPR013785">
    <property type="entry name" value="Aldolase_TIM"/>
</dbReference>
<evidence type="ECO:0000256" key="10">
    <source>
        <dbReference type="ARBA" id="ARBA00023270"/>
    </source>
</evidence>
<evidence type="ECO:0000256" key="7">
    <source>
        <dbReference type="ARBA" id="ARBA00022915"/>
    </source>
</evidence>
<comment type="subcellular location">
    <subcellularLocation>
        <location evidence="12">Cytoplasm</location>
    </subcellularLocation>
</comment>
<comment type="function">
    <text evidence="1 12">Catalyzes the condensation of (S)-aspartate-beta-semialdehyde [(S)-ASA] and pyruvate to 4-hydroxy-tetrahydrodipicolinate (HTPA).</text>
</comment>
<dbReference type="PANTHER" id="PTHR12128:SF66">
    <property type="entry name" value="4-HYDROXY-2-OXOGLUTARATE ALDOLASE, MITOCHONDRIAL"/>
    <property type="match status" value="1"/>
</dbReference>
<comment type="similarity">
    <text evidence="3 12 13">Belongs to the DapA family.</text>
</comment>
<reference evidence="16 17" key="1">
    <citation type="journal article" date="2019" name="Nat. Microbiol.">
        <title>Mediterranean grassland soil C-N compound turnover is dependent on rainfall and depth, and is mediated by genomically divergent microorganisms.</title>
        <authorList>
            <person name="Diamond S."/>
            <person name="Andeer P.F."/>
            <person name="Li Z."/>
            <person name="Crits-Christoph A."/>
            <person name="Burstein D."/>
            <person name="Anantharaman K."/>
            <person name="Lane K.R."/>
            <person name="Thomas B.C."/>
            <person name="Pan C."/>
            <person name="Northen T.R."/>
            <person name="Banfield J.F."/>
        </authorList>
    </citation>
    <scope>NUCLEOTIDE SEQUENCE [LARGE SCALE GENOMIC DNA]</scope>
    <source>
        <strain evidence="16">NP_1</strain>
    </source>
</reference>
<feature type="binding site" evidence="12 15">
    <location>
        <position position="227"/>
    </location>
    <ligand>
        <name>pyruvate</name>
        <dbReference type="ChEBI" id="CHEBI:15361"/>
    </ligand>
</feature>
<evidence type="ECO:0000256" key="15">
    <source>
        <dbReference type="PIRSR" id="PIRSR001365-2"/>
    </source>
</evidence>
<dbReference type="AlphaFoldDB" id="A0A537LKM2"/>
<feature type="active site" description="Schiff-base intermediate with substrate" evidence="12 14">
    <location>
        <position position="185"/>
    </location>
</feature>
<sequence length="317" mass="34092">MSSGWGQRSRRSARRKAKEEKKMSFFGRVLTAMVTPLDEAGNVDFPQAAALARRLADSGSDGIVVAGTTGESPTLTDDEKIRLVGTVKEAVAGRAVVVAGTGTNDTRHSIHLTKEAGRAGADAFLLVNPYYNRPSQDGLYAHFVAIAESTGRPCMLYNIPGRTGVNCTPETIARLAEVRNIVAVKEASGSLDQASEIRRKTPQTFEIYSGDDSLTLPILSVGGGGIVSVASHLVGPDIQEMVRAHERGDLRKALQIHLRLFPLFKVLFITTNPVPVKAALNMSGFRVGKPRLPLVEATAKEKEQIQVVLRELALVAV</sequence>
<evidence type="ECO:0000256" key="6">
    <source>
        <dbReference type="ARBA" id="ARBA00022605"/>
    </source>
</evidence>
<dbReference type="Pfam" id="PF00701">
    <property type="entry name" value="DHDPS"/>
    <property type="match status" value="1"/>
</dbReference>
<evidence type="ECO:0000256" key="1">
    <source>
        <dbReference type="ARBA" id="ARBA00003294"/>
    </source>
</evidence>
<comment type="catalytic activity">
    <reaction evidence="11 12">
        <text>L-aspartate 4-semialdehyde + pyruvate = (2S,4S)-4-hydroxy-2,3,4,5-tetrahydrodipicolinate + H2O + H(+)</text>
        <dbReference type="Rhea" id="RHEA:34171"/>
        <dbReference type="ChEBI" id="CHEBI:15361"/>
        <dbReference type="ChEBI" id="CHEBI:15377"/>
        <dbReference type="ChEBI" id="CHEBI:15378"/>
        <dbReference type="ChEBI" id="CHEBI:67139"/>
        <dbReference type="ChEBI" id="CHEBI:537519"/>
        <dbReference type="EC" id="4.3.3.7"/>
    </reaction>
</comment>
<keyword evidence="9 12" id="KW-0456">Lyase</keyword>
<dbReference type="SMART" id="SM01130">
    <property type="entry name" value="DHDPS"/>
    <property type="match status" value="1"/>
</dbReference>
<keyword evidence="5 12" id="KW-0963">Cytoplasm</keyword>
<feature type="site" description="Part of a proton relay during catalysis" evidence="12">
    <location>
        <position position="68"/>
    </location>
</feature>
<keyword evidence="6 12" id="KW-0028">Amino-acid biosynthesis</keyword>
<dbReference type="InterPro" id="IPR020624">
    <property type="entry name" value="Schiff_base-form_aldolases_CS"/>
</dbReference>
<comment type="subunit">
    <text evidence="12">Homotetramer; dimer of dimers.</text>
</comment>
<keyword evidence="10 12" id="KW-0704">Schiff base</keyword>
<evidence type="ECO:0000313" key="17">
    <source>
        <dbReference type="Proteomes" id="UP000315217"/>
    </source>
</evidence>